<evidence type="ECO:0000256" key="1">
    <source>
        <dbReference type="SAM" id="Phobius"/>
    </source>
</evidence>
<accession>A0AAU7CUW2</accession>
<reference evidence="2" key="1">
    <citation type="submission" date="2024-05" db="EMBL/GenBank/DDBJ databases">
        <title>Planctomycetes of the genus Singulisphaera possess chitinolytic capabilities.</title>
        <authorList>
            <person name="Ivanova A."/>
        </authorList>
    </citation>
    <scope>NUCLEOTIDE SEQUENCE</scope>
    <source>
        <strain evidence="2">Ch08T</strain>
        <plasmid evidence="2">pSnCh</plasmid>
    </source>
</reference>
<organism evidence="2">
    <name type="scientific">Singulisphaera sp. Ch08</name>
    <dbReference type="NCBI Taxonomy" id="3120278"/>
    <lineage>
        <taxon>Bacteria</taxon>
        <taxon>Pseudomonadati</taxon>
        <taxon>Planctomycetota</taxon>
        <taxon>Planctomycetia</taxon>
        <taxon>Isosphaerales</taxon>
        <taxon>Isosphaeraceae</taxon>
        <taxon>Singulisphaera</taxon>
    </lineage>
</organism>
<dbReference type="EMBL" id="CP155448">
    <property type="protein sequence ID" value="XBH08476.1"/>
    <property type="molecule type" value="Genomic_DNA"/>
</dbReference>
<dbReference type="PROSITE" id="PS51257">
    <property type="entry name" value="PROKAR_LIPOPROTEIN"/>
    <property type="match status" value="1"/>
</dbReference>
<dbReference type="RefSeq" id="WP_406701347.1">
    <property type="nucleotide sequence ID" value="NZ_CP155448.1"/>
</dbReference>
<protein>
    <submittedName>
        <fullName evidence="2">Uncharacterized protein</fullName>
    </submittedName>
</protein>
<feature type="transmembrane region" description="Helical" evidence="1">
    <location>
        <begin position="30"/>
        <end position="51"/>
    </location>
</feature>
<keyword evidence="1" id="KW-0472">Membrane</keyword>
<keyword evidence="1" id="KW-1133">Transmembrane helix</keyword>
<gene>
    <name evidence="2" type="ORF">V5E97_40120</name>
</gene>
<dbReference type="AlphaFoldDB" id="A0AAU7CUW2"/>
<evidence type="ECO:0000313" key="2">
    <source>
        <dbReference type="EMBL" id="XBH08476.1"/>
    </source>
</evidence>
<proteinExistence type="predicted"/>
<keyword evidence="2" id="KW-0614">Plasmid</keyword>
<feature type="transmembrane region" description="Helical" evidence="1">
    <location>
        <begin position="7"/>
        <end position="24"/>
    </location>
</feature>
<sequence length="188" mass="19771">MKARPTVLGLMGVVACVAIGLAALRSNDAFSAAFVFAITYMILCTSTLVAIDRRGAWAGFAVFGWAQFLICQPNTAPPIGATSLSNGIAYRLLIRHHGTGQELPPLTNQPPEFTTVMDVGEGKPILVSVTKQYNVHRGFIPVHGLRACLCLSSLLAGLLGAAIGGLIARRASSAPATVPFLPPDQSHH</sequence>
<name>A0AAU7CUW2_9BACT</name>
<geneLocation type="plasmid" evidence="2">
    <name>pSnCh</name>
</geneLocation>
<feature type="transmembrane region" description="Helical" evidence="1">
    <location>
        <begin position="147"/>
        <end position="168"/>
    </location>
</feature>
<keyword evidence="1" id="KW-0812">Transmembrane</keyword>